<feature type="region of interest" description="Disordered" evidence="1">
    <location>
        <begin position="1097"/>
        <end position="1189"/>
    </location>
</feature>
<feature type="compositionally biased region" description="Acidic residues" evidence="1">
    <location>
        <begin position="322"/>
        <end position="339"/>
    </location>
</feature>
<dbReference type="PANTHER" id="PTHR16207:SF10">
    <property type="entry name" value="PROTEIN TASOR 2"/>
    <property type="match status" value="1"/>
</dbReference>
<dbReference type="Proteomes" id="UP000504624">
    <property type="component" value="Unplaced"/>
</dbReference>
<feature type="compositionally biased region" description="Basic and acidic residues" evidence="1">
    <location>
        <begin position="1340"/>
        <end position="1353"/>
    </location>
</feature>
<feature type="compositionally biased region" description="Polar residues" evidence="1">
    <location>
        <begin position="973"/>
        <end position="982"/>
    </location>
</feature>
<feature type="compositionally biased region" description="Acidic residues" evidence="1">
    <location>
        <begin position="999"/>
        <end position="1014"/>
    </location>
</feature>
<dbReference type="CTD" id="54906"/>
<feature type="compositionally biased region" description="Low complexity" evidence="1">
    <location>
        <begin position="816"/>
        <end position="826"/>
    </location>
</feature>
<feature type="compositionally biased region" description="Basic and acidic residues" evidence="1">
    <location>
        <begin position="493"/>
        <end position="509"/>
    </location>
</feature>
<feature type="compositionally biased region" description="Low complexity" evidence="1">
    <location>
        <begin position="774"/>
        <end position="788"/>
    </location>
</feature>
<name>A0A6J0J798_9PASS</name>
<gene>
    <name evidence="5" type="primary">FAM208B</name>
</gene>
<dbReference type="GO" id="GO:0045814">
    <property type="term" value="P:negative regulation of gene expression, epigenetic"/>
    <property type="evidence" value="ECO:0007669"/>
    <property type="project" value="InterPro"/>
</dbReference>
<dbReference type="GO" id="GO:0005654">
    <property type="term" value="C:nucleoplasm"/>
    <property type="evidence" value="ECO:0007669"/>
    <property type="project" value="TreeGrafter"/>
</dbReference>
<feature type="compositionally biased region" description="Low complexity" evidence="1">
    <location>
        <begin position="203"/>
        <end position="212"/>
    </location>
</feature>
<dbReference type="Pfam" id="PF23314">
    <property type="entry name" value="TASOR_alpha-beta"/>
    <property type="match status" value="1"/>
</dbReference>
<feature type="compositionally biased region" description="Basic and acidic residues" evidence="1">
    <location>
        <begin position="957"/>
        <end position="971"/>
    </location>
</feature>
<evidence type="ECO:0000259" key="2">
    <source>
        <dbReference type="Pfam" id="PF23314"/>
    </source>
</evidence>
<feature type="compositionally biased region" description="Low complexity" evidence="1">
    <location>
        <begin position="105"/>
        <end position="117"/>
    </location>
</feature>
<organism evidence="4 5">
    <name type="scientific">Lepidothrix coronata</name>
    <name type="common">blue-crowned manakin</name>
    <dbReference type="NCBI Taxonomy" id="321398"/>
    <lineage>
        <taxon>Eukaryota</taxon>
        <taxon>Metazoa</taxon>
        <taxon>Chordata</taxon>
        <taxon>Craniata</taxon>
        <taxon>Vertebrata</taxon>
        <taxon>Euteleostomi</taxon>
        <taxon>Archelosauria</taxon>
        <taxon>Archosauria</taxon>
        <taxon>Dinosauria</taxon>
        <taxon>Saurischia</taxon>
        <taxon>Theropoda</taxon>
        <taxon>Coelurosauria</taxon>
        <taxon>Aves</taxon>
        <taxon>Neognathae</taxon>
        <taxon>Neoaves</taxon>
        <taxon>Telluraves</taxon>
        <taxon>Australaves</taxon>
        <taxon>Passeriformes</taxon>
        <taxon>Pipridae</taxon>
        <taxon>Lepidothrix</taxon>
    </lineage>
</organism>
<evidence type="ECO:0000259" key="3">
    <source>
        <dbReference type="Pfam" id="PF24630"/>
    </source>
</evidence>
<evidence type="ECO:0000256" key="1">
    <source>
        <dbReference type="SAM" id="MobiDB-lite"/>
    </source>
</evidence>
<dbReference type="RefSeq" id="XP_017694825.1">
    <property type="nucleotide sequence ID" value="XM_017839336.1"/>
</dbReference>
<feature type="domain" description="TASOR PIN" evidence="3">
    <location>
        <begin position="1490"/>
        <end position="1538"/>
    </location>
</feature>
<evidence type="ECO:0000313" key="5">
    <source>
        <dbReference type="RefSeq" id="XP_017694825.1"/>
    </source>
</evidence>
<feature type="compositionally biased region" description="Polar residues" evidence="1">
    <location>
        <begin position="1255"/>
        <end position="1266"/>
    </location>
</feature>
<feature type="region of interest" description="Disordered" evidence="1">
    <location>
        <begin position="403"/>
        <end position="1075"/>
    </location>
</feature>
<sequence>MKLILHTWVALFYRRPSAQLNSSRKVVEHRDPKKYVLLNSSQRFWDLSDDDLEPHGRKTCPADSRSDPDQTPSSSVDPGAPRKGSSRREKGRPRLRSDANGAAGGVDSTVSSSSGELPGEEEEPSSTSCPESIPEESLDEGEGQPGIPEESLDEGEGQPGIPEDVSSVTAEEPPDATITPGPSEEPGRASERPAVPGMENSRSPAPNSSAAPCTDSQDGIPGDGEQQESEREAGAGRGSPRDSESAGDAGRGTEVEDSRDSSRATGDPRDSMPLEASPGSASHPRCARDSVPLEASPWSAHLAGASEEGLESQDPFGHLEKEEGELEEDKEENEEDFEEVLGSVDLVLSESSDTEMESEHSDQKTGNSPLPEDFGAPGEDSVPSPSSLALPCLGSSTLVMSDGTWTGNWSGIDSPGLPGERAPGVDEPPEPWDAPATPCSEADGVGVASPAHVGSPWDSGEMIPPDPGLFHGAQPDSVTGSPEPAGETLGNDLEQKDRDHVTAEEKWESSDVGSPRDSGETFPPDPGLFHEAQPVCGAAGETLGNDLEQKDRDHVPAEERWESSDVGSPHGSGETFPPDPGLFYGAQPDSVTGSSGAAGETLGNDLEQKDGDHVPAAGNRDGLESPHSQGLALPLSPHSNSACRMSPDGSIDPRAAPEDQETTAGFPSPSRRDLGGSSRFSWEQGDDVGADPGEPNQERSEVLGEEEPGSPCSNGTGVPDDSMGAGGGQDFPLDYRAAGGDPGAGEGEDVCPGAENSPRSDRTDTEMVGDTPQEPEMPLHSPLESEPSSLEREGMSAVEELPGQRRSFPHSPSPSSPGYSAPASPAYQEDTEPPSSEQSPWEPALGQPWNSWEEGGTPEGSVGAWSLEGSINPRCSGGVIRYPAPRPVGRARGSPVDVLPREPRSRSPPPHSLQDGLHGAEPGSVLDVCPRMVPPGTDPAPDDASWPCSPCASPGSQREEPIPPEDWERRSIPVSSAPSSPEGNLLDPWHEPHSAWDDSGSEEFPDPGDEESEAFPDPHRASRDMGSEAFPDPHRASAEVEEREILTSPIPALPFREHRDPSGERLEFSDAEDALDTFPRAQQLLSRDTRRAVAFQDPLDLSSSDSEQEYFGRNPHPPLPARASHGTRSMDAAGTRTNGNDSSVEGQGDGWGQGVSRDSRRSVITRHRRERPGNSQTPRRRRRRPGESHLLRNNLLGDWRGSEELTQNTLDMECLRFHYKLNQVLGNRKPPFSTSESIFPRDFSRRDPPALPSAQGRSPLQVTIPPSHTWPGRSRSRRQRGWHEEDTPGDTRGRSPSRSRPPFHLGKLRQDGRPLDSPGDVTVVLDEYSELPRVVLSRADAGKEGGGHGEPRDAGPGPSRRGRPAAFQGVIGELCGALHSHLRRVASEASTHPGMFYLVETGKEPFFERVKALLRKEGWVRTEPWSFCGGRHRAGDQLLVIIRNEDISSHIHTIPGLLELKRCPGVVFAGVDNPEDVTGHMYQELFHTGGFLVSDHHVLESMSLGRLKEVVKVLEKLNRSGRWKWLLHYRESKKLRGDLSSELPMGCIPQGVPALSGALSMGHSVSKDLFCCGID</sequence>
<dbReference type="Pfam" id="PF24630">
    <property type="entry name" value="PIN_TASOR"/>
    <property type="match status" value="1"/>
</dbReference>
<feature type="compositionally biased region" description="Basic and acidic residues" evidence="1">
    <location>
        <begin position="547"/>
        <end position="563"/>
    </location>
</feature>
<feature type="region of interest" description="Disordered" evidence="1">
    <location>
        <begin position="1339"/>
        <end position="1364"/>
    </location>
</feature>
<feature type="region of interest" description="Disordered" evidence="1">
    <location>
        <begin position="1226"/>
        <end position="1320"/>
    </location>
</feature>
<feature type="domain" description="TASOR alpha/beta" evidence="2">
    <location>
        <begin position="1394"/>
        <end position="1486"/>
    </location>
</feature>
<proteinExistence type="predicted"/>
<feature type="compositionally biased region" description="Basic and acidic residues" evidence="1">
    <location>
        <begin position="228"/>
        <end position="244"/>
    </location>
</feature>
<evidence type="ECO:0000313" key="4">
    <source>
        <dbReference type="Proteomes" id="UP000504624"/>
    </source>
</evidence>
<feature type="compositionally biased region" description="Basic and acidic residues" evidence="1">
    <location>
        <begin position="1016"/>
        <end position="1045"/>
    </location>
</feature>
<feature type="compositionally biased region" description="Basic and acidic residues" evidence="1">
    <location>
        <begin position="251"/>
        <end position="272"/>
    </location>
</feature>
<feature type="compositionally biased region" description="Basic and acidic residues" evidence="1">
    <location>
        <begin position="1055"/>
        <end position="1068"/>
    </location>
</feature>
<keyword evidence="4" id="KW-1185">Reference proteome</keyword>
<feature type="compositionally biased region" description="Low complexity" evidence="1">
    <location>
        <begin position="833"/>
        <end position="843"/>
    </location>
</feature>
<dbReference type="InterPro" id="IPR046432">
    <property type="entry name" value="TASOR"/>
</dbReference>
<reference evidence="5" key="1">
    <citation type="submission" date="2025-08" db="UniProtKB">
        <authorList>
            <consortium name="RefSeq"/>
        </authorList>
    </citation>
    <scope>IDENTIFICATION</scope>
</reference>
<feature type="region of interest" description="Disordered" evidence="1">
    <location>
        <begin position="47"/>
        <end position="389"/>
    </location>
</feature>
<dbReference type="GeneID" id="108509760"/>
<dbReference type="OrthoDB" id="5960959at2759"/>
<dbReference type="PANTHER" id="PTHR16207">
    <property type="entry name" value="SET DOMAIN-CONTAINING PROTEIN"/>
    <property type="match status" value="1"/>
</dbReference>
<dbReference type="InterPro" id="IPR056242">
    <property type="entry name" value="PIN_TASOR"/>
</dbReference>
<feature type="compositionally biased region" description="Acidic residues" evidence="1">
    <location>
        <begin position="133"/>
        <end position="142"/>
    </location>
</feature>
<protein>
    <submittedName>
        <fullName evidence="5">Protein FAM208B</fullName>
    </submittedName>
</protein>
<accession>A0A6J0J798</accession>
<feature type="compositionally biased region" description="Basic and acidic residues" evidence="1">
    <location>
        <begin position="1281"/>
        <end position="1293"/>
    </location>
</feature>
<feature type="compositionally biased region" description="Polar residues" evidence="1">
    <location>
        <begin position="1135"/>
        <end position="1145"/>
    </location>
</feature>
<dbReference type="InterPro" id="IPR056243">
    <property type="entry name" value="TASOR_ab_dom"/>
</dbReference>